<dbReference type="Pfam" id="PF01095">
    <property type="entry name" value="Pectinesterase"/>
    <property type="match status" value="1"/>
</dbReference>
<comment type="caution">
    <text evidence="12">The sequence shown here is derived from an EMBL/GenBank/DDBJ whole genome shotgun (WGS) entry which is preliminary data.</text>
</comment>
<comment type="subcellular location">
    <subcellularLocation>
        <location evidence="1">Secreted</location>
    </subcellularLocation>
</comment>
<feature type="chain" id="PRO_5044690462" description="pectinesterase" evidence="10">
    <location>
        <begin position="18"/>
        <end position="326"/>
    </location>
</feature>
<gene>
    <name evidence="13" type="ORF">BLS_005879</name>
    <name evidence="12" type="ORF">EG327_004018</name>
</gene>
<dbReference type="InterPro" id="IPR011050">
    <property type="entry name" value="Pectin_lyase_fold/virulence"/>
</dbReference>
<dbReference type="PANTHER" id="PTHR31321:SF127">
    <property type="entry name" value="PECTINESTERASE"/>
    <property type="match status" value="1"/>
</dbReference>
<keyword evidence="8" id="KW-0063">Aspartyl esterase</keyword>
<dbReference type="UniPathway" id="UPA00545">
    <property type="reaction ID" value="UER00823"/>
</dbReference>
<dbReference type="InterPro" id="IPR012334">
    <property type="entry name" value="Pectin_lyas_fold"/>
</dbReference>
<keyword evidence="14" id="KW-1185">Reference proteome</keyword>
<protein>
    <recommendedName>
        <fullName evidence="4">pectinesterase</fullName>
        <ecNumber evidence="4">3.1.1.11</ecNumber>
    </recommendedName>
</protein>
<evidence type="ECO:0000256" key="2">
    <source>
        <dbReference type="ARBA" id="ARBA00005184"/>
    </source>
</evidence>
<dbReference type="InterPro" id="IPR000070">
    <property type="entry name" value="Pectinesterase_cat"/>
</dbReference>
<evidence type="ECO:0000256" key="7">
    <source>
        <dbReference type="ARBA" id="ARBA00022801"/>
    </source>
</evidence>
<dbReference type="SUPFAM" id="SSF51126">
    <property type="entry name" value="Pectin lyase-like"/>
    <property type="match status" value="1"/>
</dbReference>
<keyword evidence="5" id="KW-0964">Secreted</keyword>
<accession>A0A8H3U1D2</accession>
<dbReference type="GO" id="GO:0005576">
    <property type="term" value="C:extracellular region"/>
    <property type="evidence" value="ECO:0007669"/>
    <property type="project" value="UniProtKB-SubCell"/>
</dbReference>
<dbReference type="EMBL" id="WNWR01002438">
    <property type="protein sequence ID" value="KAE9961483.1"/>
    <property type="molecule type" value="Genomic_DNA"/>
</dbReference>
<dbReference type="PANTHER" id="PTHR31321">
    <property type="entry name" value="ACYL-COA THIOESTER HYDROLASE YBHC-RELATED"/>
    <property type="match status" value="1"/>
</dbReference>
<dbReference type="EMBL" id="WNWQ01000415">
    <property type="protein sequence ID" value="KAE9968396.1"/>
    <property type="molecule type" value="Genomic_DNA"/>
</dbReference>
<comment type="pathway">
    <text evidence="2">Glycan metabolism; pectin degradation; 2-dehydro-3-deoxy-D-gluconate from pectin: step 1/5.</text>
</comment>
<evidence type="ECO:0000256" key="6">
    <source>
        <dbReference type="ARBA" id="ARBA00022729"/>
    </source>
</evidence>
<name>A0A8H3U1D2_VENIN</name>
<evidence type="ECO:0000256" key="9">
    <source>
        <dbReference type="ARBA" id="ARBA00047928"/>
    </source>
</evidence>
<proteinExistence type="inferred from homology"/>
<feature type="signal peptide" evidence="10">
    <location>
        <begin position="1"/>
        <end position="17"/>
    </location>
</feature>
<reference evidence="12 14" key="1">
    <citation type="submission" date="2019-07" db="EMBL/GenBank/DDBJ databases">
        <title>Venturia inaequalis Genome Resource.</title>
        <authorList>
            <person name="Lichtner F.J."/>
        </authorList>
    </citation>
    <scope>NUCLEOTIDE SEQUENCE [LARGE SCALE GENOMIC DNA]</scope>
    <source>
        <strain evidence="13">Bline_iso_100314</strain>
        <strain evidence="12 14">DMI_063113</strain>
    </source>
</reference>
<dbReference type="GO" id="GO:0042545">
    <property type="term" value="P:cell wall modification"/>
    <property type="evidence" value="ECO:0007669"/>
    <property type="project" value="InterPro"/>
</dbReference>
<dbReference type="Proteomes" id="UP000490939">
    <property type="component" value="Unassembled WGS sequence"/>
</dbReference>
<dbReference type="GO" id="GO:0030599">
    <property type="term" value="F:pectinesterase activity"/>
    <property type="evidence" value="ECO:0007669"/>
    <property type="project" value="UniProtKB-EC"/>
</dbReference>
<evidence type="ECO:0000256" key="1">
    <source>
        <dbReference type="ARBA" id="ARBA00004613"/>
    </source>
</evidence>
<dbReference type="AlphaFoldDB" id="A0A8H3U1D2"/>
<feature type="domain" description="Pectinesterase catalytic" evidence="11">
    <location>
        <begin position="26"/>
        <end position="295"/>
    </location>
</feature>
<evidence type="ECO:0000313" key="12">
    <source>
        <dbReference type="EMBL" id="KAE9961483.1"/>
    </source>
</evidence>
<dbReference type="EC" id="3.1.1.11" evidence="4"/>
<dbReference type="Gene3D" id="2.160.20.10">
    <property type="entry name" value="Single-stranded right-handed beta-helix, Pectin lyase-like"/>
    <property type="match status" value="1"/>
</dbReference>
<comment type="similarity">
    <text evidence="3">Belongs to the pectinesterase family.</text>
</comment>
<evidence type="ECO:0000256" key="4">
    <source>
        <dbReference type="ARBA" id="ARBA00013229"/>
    </source>
</evidence>
<evidence type="ECO:0000259" key="11">
    <source>
        <dbReference type="Pfam" id="PF01095"/>
    </source>
</evidence>
<dbReference type="GO" id="GO:0045490">
    <property type="term" value="P:pectin catabolic process"/>
    <property type="evidence" value="ECO:0007669"/>
    <property type="project" value="UniProtKB-UniPathway"/>
</dbReference>
<keyword evidence="6 10" id="KW-0732">Signal</keyword>
<dbReference type="Proteomes" id="UP000433883">
    <property type="component" value="Unassembled WGS sequence"/>
</dbReference>
<keyword evidence="7" id="KW-0378">Hydrolase</keyword>
<evidence type="ECO:0000313" key="14">
    <source>
        <dbReference type="Proteomes" id="UP000490939"/>
    </source>
</evidence>
<evidence type="ECO:0000256" key="3">
    <source>
        <dbReference type="ARBA" id="ARBA00008891"/>
    </source>
</evidence>
<comment type="catalytic activity">
    <reaction evidence="9">
        <text>[(1-&gt;4)-alpha-D-galacturonosyl methyl ester](n) + n H2O = [(1-&gt;4)-alpha-D-galacturonosyl](n) + n methanol + n H(+)</text>
        <dbReference type="Rhea" id="RHEA:22380"/>
        <dbReference type="Rhea" id="RHEA-COMP:14570"/>
        <dbReference type="Rhea" id="RHEA-COMP:14573"/>
        <dbReference type="ChEBI" id="CHEBI:15377"/>
        <dbReference type="ChEBI" id="CHEBI:15378"/>
        <dbReference type="ChEBI" id="CHEBI:17790"/>
        <dbReference type="ChEBI" id="CHEBI:140522"/>
        <dbReference type="ChEBI" id="CHEBI:140523"/>
        <dbReference type="EC" id="3.1.1.11"/>
    </reaction>
</comment>
<evidence type="ECO:0000256" key="5">
    <source>
        <dbReference type="ARBA" id="ARBA00022525"/>
    </source>
</evidence>
<evidence type="ECO:0000313" key="13">
    <source>
        <dbReference type="EMBL" id="KAE9968396.1"/>
    </source>
</evidence>
<dbReference type="FunFam" id="2.160.20.10:FF:000014">
    <property type="entry name" value="Pectinesterase"/>
    <property type="match status" value="1"/>
</dbReference>
<evidence type="ECO:0000256" key="10">
    <source>
        <dbReference type="SAM" id="SignalP"/>
    </source>
</evidence>
<sequence length="326" mass="34732">MRFSATLTSLFASSVLAITTPPTGALVVGTSSAAKYKTVQAAVTAASSGATIFIEVGTYKEQVFVPAAKKNLKIIGYSSTDASYEGNKVTIVQGQAQDSQSKPNNDMTATLRAYGDGMKVYNVNLVNSRGVGSQALALSAFGDQLGFYGCQLTGNQDTVMSQKGKHYFAKSLIAGNTDFIFGQNGVLWIDQCVIQCVKANTGYITANGRADASNPSYYVINNSTINGPSAPGTFYLGRPWREYSRVMFQSCDLSSVINPAGWSIWGKSEPKTDHVTYLEYKNTGEGAATGKRVAFGKQATAPVAIGTLFPSTSWIDPAFFYSASNK</sequence>
<organism evidence="12 14">
    <name type="scientific">Venturia inaequalis</name>
    <name type="common">Apple scab fungus</name>
    <dbReference type="NCBI Taxonomy" id="5025"/>
    <lineage>
        <taxon>Eukaryota</taxon>
        <taxon>Fungi</taxon>
        <taxon>Dikarya</taxon>
        <taxon>Ascomycota</taxon>
        <taxon>Pezizomycotina</taxon>
        <taxon>Dothideomycetes</taxon>
        <taxon>Pleosporomycetidae</taxon>
        <taxon>Venturiales</taxon>
        <taxon>Venturiaceae</taxon>
        <taxon>Venturia</taxon>
    </lineage>
</organism>
<evidence type="ECO:0000256" key="8">
    <source>
        <dbReference type="ARBA" id="ARBA00023085"/>
    </source>
</evidence>
<dbReference type="OrthoDB" id="2019149at2759"/>